<dbReference type="EMBL" id="JACVVK020000015">
    <property type="protein sequence ID" value="KAK7504398.1"/>
    <property type="molecule type" value="Genomic_DNA"/>
</dbReference>
<gene>
    <name evidence="1" type="ORF">BaRGS_00004264</name>
</gene>
<evidence type="ECO:0000313" key="2">
    <source>
        <dbReference type="Proteomes" id="UP001519460"/>
    </source>
</evidence>
<name>A0ABD0LY87_9CAEN</name>
<reference evidence="1 2" key="1">
    <citation type="journal article" date="2023" name="Sci. Data">
        <title>Genome assembly of the Korean intertidal mud-creeper Batillaria attramentaria.</title>
        <authorList>
            <person name="Patra A.K."/>
            <person name="Ho P.T."/>
            <person name="Jun S."/>
            <person name="Lee S.J."/>
            <person name="Kim Y."/>
            <person name="Won Y.J."/>
        </authorList>
    </citation>
    <scope>NUCLEOTIDE SEQUENCE [LARGE SCALE GENOMIC DNA]</scope>
    <source>
        <strain evidence="1">Wonlab-2016</strain>
    </source>
</reference>
<accession>A0ABD0LY87</accession>
<sequence length="132" mass="14814">MASDHLSYIDDLAQFNPIKSHTGCLQRKILFWPQSQFTDTHRMHAYLECTDLRRKTTCFPLQPLTMFIYGFASSDNRSFSLGPVATKALLNGSLRLQILSACLSRLLLMVLKIKPPHGVCTPADLGKKGSLF</sequence>
<dbReference type="Proteomes" id="UP001519460">
    <property type="component" value="Unassembled WGS sequence"/>
</dbReference>
<dbReference type="AlphaFoldDB" id="A0ABD0LY87"/>
<organism evidence="1 2">
    <name type="scientific">Batillaria attramentaria</name>
    <dbReference type="NCBI Taxonomy" id="370345"/>
    <lineage>
        <taxon>Eukaryota</taxon>
        <taxon>Metazoa</taxon>
        <taxon>Spiralia</taxon>
        <taxon>Lophotrochozoa</taxon>
        <taxon>Mollusca</taxon>
        <taxon>Gastropoda</taxon>
        <taxon>Caenogastropoda</taxon>
        <taxon>Sorbeoconcha</taxon>
        <taxon>Cerithioidea</taxon>
        <taxon>Batillariidae</taxon>
        <taxon>Batillaria</taxon>
    </lineage>
</organism>
<keyword evidence="2" id="KW-1185">Reference proteome</keyword>
<evidence type="ECO:0000313" key="1">
    <source>
        <dbReference type="EMBL" id="KAK7504398.1"/>
    </source>
</evidence>
<proteinExistence type="predicted"/>
<comment type="caution">
    <text evidence="1">The sequence shown here is derived from an EMBL/GenBank/DDBJ whole genome shotgun (WGS) entry which is preliminary data.</text>
</comment>
<protein>
    <submittedName>
        <fullName evidence="1">Uncharacterized protein</fullName>
    </submittedName>
</protein>